<dbReference type="FunFam" id="2.30.22.10:FF:000001">
    <property type="entry name" value="Protein GrpE"/>
    <property type="match status" value="1"/>
</dbReference>
<dbReference type="PANTHER" id="PTHR21237:SF23">
    <property type="entry name" value="GRPE PROTEIN HOMOLOG, MITOCHONDRIAL"/>
    <property type="match status" value="1"/>
</dbReference>
<comment type="similarity">
    <text evidence="2 10 12">Belongs to the GrpE family.</text>
</comment>
<organism evidence="14 15">
    <name type="scientific">Candidatus Wirthbacteria bacterium CG2_30_54_11</name>
    <dbReference type="NCBI Taxonomy" id="1817892"/>
    <lineage>
        <taxon>Bacteria</taxon>
        <taxon>Candidatus Wirthbacteria</taxon>
    </lineage>
</organism>
<comment type="subcellular location">
    <subcellularLocation>
        <location evidence="1 10">Cytoplasm</location>
    </subcellularLocation>
</comment>
<dbReference type="EMBL" id="MNZT01000118">
    <property type="protein sequence ID" value="OIP95044.1"/>
    <property type="molecule type" value="Genomic_DNA"/>
</dbReference>
<dbReference type="GO" id="GO:0000774">
    <property type="term" value="F:adenyl-nucleotide exchange factor activity"/>
    <property type="evidence" value="ECO:0007669"/>
    <property type="project" value="InterPro"/>
</dbReference>
<comment type="subunit">
    <text evidence="3 10">Homodimer.</text>
</comment>
<dbReference type="GO" id="GO:0005737">
    <property type="term" value="C:cytoplasm"/>
    <property type="evidence" value="ECO:0007669"/>
    <property type="project" value="UniProtKB-SubCell"/>
</dbReference>
<feature type="compositionally biased region" description="Basic and acidic residues" evidence="13">
    <location>
        <begin position="1"/>
        <end position="11"/>
    </location>
</feature>
<sequence>MTKNPRREHSAPDQQPPVTPNPQAAAGDQPAAEPVAAAPAASQPEPAAAEAPDELALAKKQAEEYLNSWKRSVADYQNFKKQQEAERKQWVAFANNEMLRELLPAMDDLDKAVREVGDEIRKTPWFDGLALIKKKMETSFESIGVTEIQAKGTKFDPSIHQAVLQDQVEGVEPGMVTEVMQKGFMLNGRLLRAAMVKVSQ</sequence>
<keyword evidence="5 10" id="KW-0346">Stress response</keyword>
<comment type="function">
    <text evidence="7 10 11">Participates actively in the response to hyperosmotic and heat shock by preventing the aggregation of stress-denatured proteins, in association with DnaK and GrpE. It is the nucleotide exchange factor for DnaK and may function as a thermosensor. Unfolded proteins bind initially to DnaJ; upon interaction with the DnaJ-bound protein, DnaK hydrolyzes its bound ATP, resulting in the formation of a stable complex. GrpE releases ADP from DnaK; ATP binding to DnaK triggers the release of the substrate protein, thus completing the reaction cycle. Several rounds of ATP-dependent interactions between DnaJ, DnaK and GrpE are required for fully efficient folding.</text>
</comment>
<evidence type="ECO:0000256" key="8">
    <source>
        <dbReference type="ARBA" id="ARBA00072274"/>
    </source>
</evidence>
<evidence type="ECO:0000256" key="11">
    <source>
        <dbReference type="RuleBase" id="RU000639"/>
    </source>
</evidence>
<evidence type="ECO:0000256" key="12">
    <source>
        <dbReference type="RuleBase" id="RU004478"/>
    </source>
</evidence>
<evidence type="ECO:0000256" key="4">
    <source>
        <dbReference type="ARBA" id="ARBA00022490"/>
    </source>
</evidence>
<evidence type="ECO:0000313" key="15">
    <source>
        <dbReference type="Proteomes" id="UP000183245"/>
    </source>
</evidence>
<dbReference type="PANTHER" id="PTHR21237">
    <property type="entry name" value="GRPE PROTEIN"/>
    <property type="match status" value="1"/>
</dbReference>
<evidence type="ECO:0000256" key="9">
    <source>
        <dbReference type="ARBA" id="ARBA00076414"/>
    </source>
</evidence>
<name>A0A1J5ID12_9BACT</name>
<dbReference type="GO" id="GO:0051087">
    <property type="term" value="F:protein-folding chaperone binding"/>
    <property type="evidence" value="ECO:0007669"/>
    <property type="project" value="InterPro"/>
</dbReference>
<protein>
    <recommendedName>
        <fullName evidence="8 10">Protein GrpE</fullName>
    </recommendedName>
    <alternativeName>
        <fullName evidence="9 10">HSP-70 cofactor</fullName>
    </alternativeName>
</protein>
<evidence type="ECO:0000256" key="10">
    <source>
        <dbReference type="HAMAP-Rule" id="MF_01151"/>
    </source>
</evidence>
<evidence type="ECO:0000313" key="14">
    <source>
        <dbReference type="EMBL" id="OIP95044.1"/>
    </source>
</evidence>
<dbReference type="InterPro" id="IPR009012">
    <property type="entry name" value="GrpE_head"/>
</dbReference>
<dbReference type="Pfam" id="PF01025">
    <property type="entry name" value="GrpE"/>
    <property type="match status" value="1"/>
</dbReference>
<dbReference type="GO" id="GO:0006457">
    <property type="term" value="P:protein folding"/>
    <property type="evidence" value="ECO:0007669"/>
    <property type="project" value="InterPro"/>
</dbReference>
<reference evidence="14 15" key="1">
    <citation type="journal article" date="2016" name="Environ. Microbiol.">
        <title>Genomic resolution of a cold subsurface aquifer community provides metabolic insights for novel microbes adapted to high CO concentrations.</title>
        <authorList>
            <person name="Probst A.J."/>
            <person name="Castelle C.J."/>
            <person name="Singh A."/>
            <person name="Brown C.T."/>
            <person name="Anantharaman K."/>
            <person name="Sharon I."/>
            <person name="Hug L.A."/>
            <person name="Burstein D."/>
            <person name="Emerson J.B."/>
            <person name="Thomas B.C."/>
            <person name="Banfield J.F."/>
        </authorList>
    </citation>
    <scope>NUCLEOTIDE SEQUENCE [LARGE SCALE GENOMIC DNA]</scope>
    <source>
        <strain evidence="14">CG2_30_54_11</strain>
    </source>
</reference>
<accession>A0A1J5ID12</accession>
<keyword evidence="4 10" id="KW-0963">Cytoplasm</keyword>
<evidence type="ECO:0000256" key="1">
    <source>
        <dbReference type="ARBA" id="ARBA00004496"/>
    </source>
</evidence>
<dbReference type="PRINTS" id="PR00773">
    <property type="entry name" value="GRPEPROTEIN"/>
</dbReference>
<proteinExistence type="inferred from homology"/>
<feature type="region of interest" description="Disordered" evidence="13">
    <location>
        <begin position="1"/>
        <end position="54"/>
    </location>
</feature>
<dbReference type="PROSITE" id="PS01071">
    <property type="entry name" value="GRPE"/>
    <property type="match status" value="1"/>
</dbReference>
<dbReference type="GO" id="GO:0042803">
    <property type="term" value="F:protein homodimerization activity"/>
    <property type="evidence" value="ECO:0007669"/>
    <property type="project" value="InterPro"/>
</dbReference>
<evidence type="ECO:0000256" key="13">
    <source>
        <dbReference type="SAM" id="MobiDB-lite"/>
    </source>
</evidence>
<dbReference type="InterPro" id="IPR013805">
    <property type="entry name" value="GrpE_CC"/>
</dbReference>
<dbReference type="SUPFAM" id="SSF58014">
    <property type="entry name" value="Coiled-coil domain of nucleotide exchange factor GrpE"/>
    <property type="match status" value="1"/>
</dbReference>
<dbReference type="STRING" id="1817892.AUK40_06390"/>
<dbReference type="InterPro" id="IPR000740">
    <property type="entry name" value="GrpE"/>
</dbReference>
<dbReference type="Gene3D" id="3.90.20.20">
    <property type="match status" value="1"/>
</dbReference>
<dbReference type="HAMAP" id="MF_01151">
    <property type="entry name" value="GrpE"/>
    <property type="match status" value="1"/>
</dbReference>
<dbReference type="AlphaFoldDB" id="A0A1J5ID12"/>
<dbReference type="Gene3D" id="2.30.22.10">
    <property type="entry name" value="Head domain of nucleotide exchange factor GrpE"/>
    <property type="match status" value="1"/>
</dbReference>
<dbReference type="SUPFAM" id="SSF51064">
    <property type="entry name" value="Head domain of nucleotide exchange factor GrpE"/>
    <property type="match status" value="1"/>
</dbReference>
<gene>
    <name evidence="10" type="primary">grpE</name>
    <name evidence="14" type="ORF">AUK40_06390</name>
</gene>
<keyword evidence="6 10" id="KW-0143">Chaperone</keyword>
<comment type="caution">
    <text evidence="14">The sequence shown here is derived from an EMBL/GenBank/DDBJ whole genome shotgun (WGS) entry which is preliminary data.</text>
</comment>
<dbReference type="GO" id="GO:0051082">
    <property type="term" value="F:unfolded protein binding"/>
    <property type="evidence" value="ECO:0007669"/>
    <property type="project" value="TreeGrafter"/>
</dbReference>
<dbReference type="CDD" id="cd00446">
    <property type="entry name" value="GrpE"/>
    <property type="match status" value="1"/>
</dbReference>
<evidence type="ECO:0000256" key="7">
    <source>
        <dbReference type="ARBA" id="ARBA00053401"/>
    </source>
</evidence>
<dbReference type="Proteomes" id="UP000183245">
    <property type="component" value="Unassembled WGS sequence"/>
</dbReference>
<evidence type="ECO:0000256" key="3">
    <source>
        <dbReference type="ARBA" id="ARBA00011738"/>
    </source>
</evidence>
<evidence type="ECO:0000256" key="2">
    <source>
        <dbReference type="ARBA" id="ARBA00009054"/>
    </source>
</evidence>
<evidence type="ECO:0000256" key="5">
    <source>
        <dbReference type="ARBA" id="ARBA00023016"/>
    </source>
</evidence>
<evidence type="ECO:0000256" key="6">
    <source>
        <dbReference type="ARBA" id="ARBA00023186"/>
    </source>
</evidence>
<feature type="compositionally biased region" description="Low complexity" evidence="13">
    <location>
        <begin position="22"/>
        <end position="50"/>
    </location>
</feature>